<protein>
    <submittedName>
        <fullName evidence="2">Type I modular polyketide synthase</fullName>
    </submittedName>
</protein>
<proteinExistence type="predicted"/>
<comment type="caution">
    <text evidence="2">The sequence shown here is derived from an EMBL/GenBank/DDBJ whole genome shotgun (WGS) entry which is preliminary data.</text>
</comment>
<dbReference type="SUPFAM" id="SSF51735">
    <property type="entry name" value="NAD(P)-binding Rossmann-fold domains"/>
    <property type="match status" value="2"/>
</dbReference>
<name>A0A1R1S3X3_9ACTN</name>
<feature type="domain" description="Polyketide synthase extender module SpnB-like Rossmann fold" evidence="1">
    <location>
        <begin position="18"/>
        <end position="128"/>
    </location>
</feature>
<dbReference type="Gene3D" id="3.40.50.720">
    <property type="entry name" value="NAD(P)-binding Rossmann-like Domain"/>
    <property type="match status" value="1"/>
</dbReference>
<dbReference type="InterPro" id="IPR036291">
    <property type="entry name" value="NAD(P)-bd_dom_sf"/>
</dbReference>
<dbReference type="EMBL" id="ASQP01000617">
    <property type="protein sequence ID" value="OMI32948.1"/>
    <property type="molecule type" value="Genomic_DNA"/>
</dbReference>
<keyword evidence="3" id="KW-1185">Reference proteome</keyword>
<dbReference type="InterPro" id="IPR055123">
    <property type="entry name" value="SpnB-like_Rossmann"/>
</dbReference>
<evidence type="ECO:0000259" key="1">
    <source>
        <dbReference type="Pfam" id="PF22953"/>
    </source>
</evidence>
<evidence type="ECO:0000313" key="3">
    <source>
        <dbReference type="Proteomes" id="UP000186168"/>
    </source>
</evidence>
<sequence>PPAVVVWRPPTPGVGATPDAALSAVRGVMALLRAWSDEPRLADSRLVVLTRGAVAPDGDGGEPVDPAAAAVWGCAAAVQAEHPGRLFLVDADAGADTATEAVPAAVARGAVLDEPRIALRGDTLFAPRLSLSSAAAGGGAFDPEGTVLVTDAGGPLAEAVAERLVRQEGVKRLLLVRFEGTDGTNDHTADDTNDAMTDETRWGARVRVATVDPLDAAALERVVEGSIRPIR</sequence>
<dbReference type="Proteomes" id="UP000186168">
    <property type="component" value="Unassembled WGS sequence"/>
</dbReference>
<accession>A0A1R1S3X3</accession>
<reference evidence="2 3" key="1">
    <citation type="submission" date="2013-05" db="EMBL/GenBank/DDBJ databases">
        <title>Genome sequence of Streptomyces sparsogenes DSM 40356.</title>
        <authorList>
            <person name="Coyne S."/>
            <person name="Seebeck F.P."/>
        </authorList>
    </citation>
    <scope>NUCLEOTIDE SEQUENCE [LARGE SCALE GENOMIC DNA]</scope>
    <source>
        <strain evidence="2 3">DSM 40356</strain>
    </source>
</reference>
<dbReference type="Pfam" id="PF22953">
    <property type="entry name" value="SpnB_Rossmann"/>
    <property type="match status" value="1"/>
</dbReference>
<feature type="non-terminal residue" evidence="2">
    <location>
        <position position="1"/>
    </location>
</feature>
<dbReference type="RefSeq" id="WP_158080420.1">
    <property type="nucleotide sequence ID" value="NZ_ASQP01000617.1"/>
</dbReference>
<organism evidence="2 3">
    <name type="scientific">Streptomyces sparsogenes DSM 40356</name>
    <dbReference type="NCBI Taxonomy" id="1331668"/>
    <lineage>
        <taxon>Bacteria</taxon>
        <taxon>Bacillati</taxon>
        <taxon>Actinomycetota</taxon>
        <taxon>Actinomycetes</taxon>
        <taxon>Kitasatosporales</taxon>
        <taxon>Streptomycetaceae</taxon>
        <taxon>Streptomyces</taxon>
    </lineage>
</organism>
<gene>
    <name evidence="2" type="ORF">SPAR_43938</name>
</gene>
<evidence type="ECO:0000313" key="2">
    <source>
        <dbReference type="EMBL" id="OMI32948.1"/>
    </source>
</evidence>
<dbReference type="AlphaFoldDB" id="A0A1R1S3X3"/>